<proteinExistence type="predicted"/>
<feature type="coiled-coil region" evidence="1">
    <location>
        <begin position="44"/>
        <end position="92"/>
    </location>
</feature>
<keyword evidence="3" id="KW-0496">Mitochondrion</keyword>
<dbReference type="EMBL" id="CDSF01000057">
    <property type="protein sequence ID" value="CEO96299.1"/>
    <property type="molecule type" value="Genomic_DNA"/>
</dbReference>
<geneLocation type="mitochondrion" evidence="3"/>
<organism evidence="2 4">
    <name type="scientific">Plasmodiophora brassicae</name>
    <name type="common">Clubroot disease agent</name>
    <dbReference type="NCBI Taxonomy" id="37360"/>
    <lineage>
        <taxon>Eukaryota</taxon>
        <taxon>Sar</taxon>
        <taxon>Rhizaria</taxon>
        <taxon>Endomyxa</taxon>
        <taxon>Phytomyxea</taxon>
        <taxon>Plasmodiophorida</taxon>
        <taxon>Plasmodiophoridae</taxon>
        <taxon>Plasmodiophora</taxon>
    </lineage>
</organism>
<evidence type="ECO:0000313" key="5">
    <source>
        <dbReference type="Proteomes" id="UP000290189"/>
    </source>
</evidence>
<dbReference type="AlphaFoldDB" id="A0A0G4IMB9"/>
<reference evidence="3 5" key="2">
    <citation type="submission" date="2018-03" db="EMBL/GenBank/DDBJ databases">
        <authorList>
            <person name="Fogelqvist J."/>
        </authorList>
    </citation>
    <scope>NUCLEOTIDE SEQUENCE [LARGE SCALE GENOMIC DNA]</scope>
</reference>
<evidence type="ECO:0000313" key="2">
    <source>
        <dbReference type="EMBL" id="CEO96299.1"/>
    </source>
</evidence>
<gene>
    <name evidence="2" type="ORF">PBRA_004970</name>
    <name evidence="3" type="ORF">PLBR_LOCUS6454</name>
</gene>
<keyword evidence="4" id="KW-1185">Reference proteome</keyword>
<evidence type="ECO:0000313" key="3">
    <source>
        <dbReference type="EMBL" id="SPQ99239.1"/>
    </source>
</evidence>
<accession>A0A0G4IMB9</accession>
<keyword evidence="1" id="KW-0175">Coiled coil</keyword>
<evidence type="ECO:0000256" key="1">
    <source>
        <dbReference type="SAM" id="Coils"/>
    </source>
</evidence>
<reference evidence="2 4" key="1">
    <citation type="submission" date="2015-02" db="EMBL/GenBank/DDBJ databases">
        <authorList>
            <person name="Chooi Y.-H."/>
        </authorList>
    </citation>
    <scope>NUCLEOTIDE SEQUENCE [LARGE SCALE GENOMIC DNA]</scope>
    <source>
        <strain evidence="2">E3</strain>
    </source>
</reference>
<feature type="coiled-coil region" evidence="1">
    <location>
        <begin position="157"/>
        <end position="184"/>
    </location>
</feature>
<dbReference type="Proteomes" id="UP000290189">
    <property type="component" value="Unassembled WGS sequence"/>
</dbReference>
<name>A0A0G4IMB9_PLABS</name>
<evidence type="ECO:0000313" key="4">
    <source>
        <dbReference type="Proteomes" id="UP000039324"/>
    </source>
</evidence>
<sequence>MVVDLRRCLDDATGHIKALTAGRAEARRALALAAALTKDRQRELSRAQDVIASTRAERDQLERLCGEMRTQMEALVKEKDDMSRNASRARQERDEIVGELRRCRDAADAEGAVMREQIRILMEKVVAGEEAQARVVRQSADEHAQVQQTLQAKDLELRHCRTALESAQSEIADLQMKVRFLLKQDS</sequence>
<dbReference type="EMBL" id="OVEO01000011">
    <property type="protein sequence ID" value="SPQ99239.1"/>
    <property type="molecule type" value="Genomic_DNA"/>
</dbReference>
<protein>
    <submittedName>
        <fullName evidence="2">Uncharacterized protein</fullName>
    </submittedName>
</protein>
<dbReference type="Proteomes" id="UP000039324">
    <property type="component" value="Unassembled WGS sequence"/>
</dbReference>